<accession>A0A7J5U4E9</accession>
<dbReference type="Proteomes" id="UP000488299">
    <property type="component" value="Unassembled WGS sequence"/>
</dbReference>
<evidence type="ECO:0000256" key="3">
    <source>
        <dbReference type="ARBA" id="ARBA00022692"/>
    </source>
</evidence>
<evidence type="ECO:0000313" key="8">
    <source>
        <dbReference type="EMBL" id="KAB7732722.1"/>
    </source>
</evidence>
<keyword evidence="4 6" id="KW-1133">Transmembrane helix</keyword>
<feature type="transmembrane region" description="Helical" evidence="6">
    <location>
        <begin position="402"/>
        <end position="427"/>
    </location>
</feature>
<feature type="transmembrane region" description="Helical" evidence="6">
    <location>
        <begin position="238"/>
        <end position="257"/>
    </location>
</feature>
<dbReference type="GO" id="GO:0140359">
    <property type="term" value="F:ABC-type transporter activity"/>
    <property type="evidence" value="ECO:0007669"/>
    <property type="project" value="InterPro"/>
</dbReference>
<reference evidence="8 9" key="1">
    <citation type="submission" date="2019-10" db="EMBL/GenBank/DDBJ databases">
        <title>Rudanella paleaurantiibacter sp. nov., isolated from sludge.</title>
        <authorList>
            <person name="Xu S.Q."/>
        </authorList>
    </citation>
    <scope>NUCLEOTIDE SEQUENCE [LARGE SCALE GENOMIC DNA]</scope>
    <source>
        <strain evidence="8 9">HX-22-17</strain>
    </source>
</reference>
<dbReference type="PANTHER" id="PTHR30294:SF29">
    <property type="entry name" value="MULTIDRUG ABC TRANSPORTER PERMEASE YBHS-RELATED"/>
    <property type="match status" value="1"/>
</dbReference>
<keyword evidence="5 6" id="KW-0472">Membrane</keyword>
<dbReference type="Pfam" id="PF12698">
    <property type="entry name" value="ABC2_membrane_3"/>
    <property type="match status" value="1"/>
</dbReference>
<feature type="transmembrane region" description="Helical" evidence="6">
    <location>
        <begin position="177"/>
        <end position="197"/>
    </location>
</feature>
<dbReference type="EMBL" id="WELI01000001">
    <property type="protein sequence ID" value="KAB7732722.1"/>
    <property type="molecule type" value="Genomic_DNA"/>
</dbReference>
<evidence type="ECO:0000256" key="6">
    <source>
        <dbReference type="SAM" id="Phobius"/>
    </source>
</evidence>
<dbReference type="InterPro" id="IPR013525">
    <property type="entry name" value="ABC2_TM"/>
</dbReference>
<feature type="domain" description="ABC-2 type transporter transmembrane" evidence="7">
    <location>
        <begin position="19"/>
        <end position="424"/>
    </location>
</feature>
<keyword evidence="9" id="KW-1185">Reference proteome</keyword>
<protein>
    <submittedName>
        <fullName evidence="8">ABC transporter permease</fullName>
    </submittedName>
</protein>
<dbReference type="InterPro" id="IPR051449">
    <property type="entry name" value="ABC-2_transporter_component"/>
</dbReference>
<dbReference type="Gene3D" id="3.40.190.10">
    <property type="entry name" value="Periplasmic binding protein-like II"/>
    <property type="match status" value="1"/>
</dbReference>
<comment type="subcellular location">
    <subcellularLocation>
        <location evidence="1">Cell membrane</location>
        <topology evidence="1">Multi-pass membrane protein</topology>
    </subcellularLocation>
</comment>
<evidence type="ECO:0000256" key="5">
    <source>
        <dbReference type="ARBA" id="ARBA00023136"/>
    </source>
</evidence>
<name>A0A7J5U4E9_9BACT</name>
<dbReference type="PANTHER" id="PTHR30294">
    <property type="entry name" value="MEMBRANE COMPONENT OF ABC TRANSPORTER YHHJ-RELATED"/>
    <property type="match status" value="1"/>
</dbReference>
<sequence>MRTIFLVLQREYLVRVKKKSFIVMTLLTPILMSAIWLLPVYLAMRNTDLKKVQVIDDSKRFASVFKSTNELKFEAGNLPLEKAKKEFTKSGYDVLVYIPADIMENPKSLKLYAEKNVSLGVQNGIEDAVEQEIENQKLLQAGIDRKVLESTKVKVTADTYNLSDEGEKDSSSGAATALGYLFAFAIYFTIFLYGAQVMRGVLEEKTNRIVEVIISSVKPFQLMAGKIIGVALVGLTQFLLWILLTFGLSSALSAAFGPDTVAKMGNSSMYNQPGQAANGTTVTDANAPAVPTASPATANVFSKAKAAVSTLDWTMLLVCFGIYFVGGYLLYSALFAAVGAAVDNETDVQQFMFPITIPLILAFIMAQFVIREPDGPIAFWFSMIPFTSPVIMMVRVPFGVPLWEIALSVALLIGGFIGVAWVAARIYRVGILMYGKKPTFAELSKWIFYKA</sequence>
<dbReference type="RefSeq" id="WP_152122261.1">
    <property type="nucleotide sequence ID" value="NZ_WELI01000001.1"/>
</dbReference>
<evidence type="ECO:0000256" key="4">
    <source>
        <dbReference type="ARBA" id="ARBA00022989"/>
    </source>
</evidence>
<dbReference type="SUPFAM" id="SSF53850">
    <property type="entry name" value="Periplasmic binding protein-like II"/>
    <property type="match status" value="1"/>
</dbReference>
<evidence type="ECO:0000313" key="9">
    <source>
        <dbReference type="Proteomes" id="UP000488299"/>
    </source>
</evidence>
<evidence type="ECO:0000259" key="7">
    <source>
        <dbReference type="Pfam" id="PF12698"/>
    </source>
</evidence>
<comment type="caution">
    <text evidence="8">The sequence shown here is derived from an EMBL/GenBank/DDBJ whole genome shotgun (WGS) entry which is preliminary data.</text>
</comment>
<keyword evidence="3 6" id="KW-0812">Transmembrane</keyword>
<organism evidence="8 9">
    <name type="scientific">Rudanella paleaurantiibacter</name>
    <dbReference type="NCBI Taxonomy" id="2614655"/>
    <lineage>
        <taxon>Bacteria</taxon>
        <taxon>Pseudomonadati</taxon>
        <taxon>Bacteroidota</taxon>
        <taxon>Cytophagia</taxon>
        <taxon>Cytophagales</taxon>
        <taxon>Cytophagaceae</taxon>
        <taxon>Rudanella</taxon>
    </lineage>
</organism>
<dbReference type="GO" id="GO:0005886">
    <property type="term" value="C:plasma membrane"/>
    <property type="evidence" value="ECO:0007669"/>
    <property type="project" value="UniProtKB-SubCell"/>
</dbReference>
<gene>
    <name evidence="8" type="ORF">F5984_01865</name>
</gene>
<proteinExistence type="predicted"/>
<evidence type="ECO:0000256" key="1">
    <source>
        <dbReference type="ARBA" id="ARBA00004651"/>
    </source>
</evidence>
<dbReference type="AlphaFoldDB" id="A0A7J5U4E9"/>
<keyword evidence="2" id="KW-1003">Cell membrane</keyword>
<evidence type="ECO:0000256" key="2">
    <source>
        <dbReference type="ARBA" id="ARBA00022475"/>
    </source>
</evidence>
<feature type="transmembrane region" description="Helical" evidence="6">
    <location>
        <begin position="21"/>
        <end position="42"/>
    </location>
</feature>
<feature type="transmembrane region" description="Helical" evidence="6">
    <location>
        <begin position="351"/>
        <end position="370"/>
    </location>
</feature>
<feature type="transmembrane region" description="Helical" evidence="6">
    <location>
        <begin position="313"/>
        <end position="331"/>
    </location>
</feature>